<evidence type="ECO:0000313" key="2">
    <source>
        <dbReference type="Proteomes" id="UP000325081"/>
    </source>
</evidence>
<reference evidence="2" key="1">
    <citation type="journal article" date="2019" name="Curr. Biol.">
        <title>Genome Sequence of Striga asiatica Provides Insight into the Evolution of Plant Parasitism.</title>
        <authorList>
            <person name="Yoshida S."/>
            <person name="Kim S."/>
            <person name="Wafula E.K."/>
            <person name="Tanskanen J."/>
            <person name="Kim Y.M."/>
            <person name="Honaas L."/>
            <person name="Yang Z."/>
            <person name="Spallek T."/>
            <person name="Conn C.E."/>
            <person name="Ichihashi Y."/>
            <person name="Cheong K."/>
            <person name="Cui S."/>
            <person name="Der J.P."/>
            <person name="Gundlach H."/>
            <person name="Jiao Y."/>
            <person name="Hori C."/>
            <person name="Ishida J.K."/>
            <person name="Kasahara H."/>
            <person name="Kiba T."/>
            <person name="Kim M.S."/>
            <person name="Koo N."/>
            <person name="Laohavisit A."/>
            <person name="Lee Y.H."/>
            <person name="Lumba S."/>
            <person name="McCourt P."/>
            <person name="Mortimer J.C."/>
            <person name="Mutuku J.M."/>
            <person name="Nomura T."/>
            <person name="Sasaki-Sekimoto Y."/>
            <person name="Seto Y."/>
            <person name="Wang Y."/>
            <person name="Wakatake T."/>
            <person name="Sakakibara H."/>
            <person name="Demura T."/>
            <person name="Yamaguchi S."/>
            <person name="Yoneyama K."/>
            <person name="Manabe R.I."/>
            <person name="Nelson D.C."/>
            <person name="Schulman A.H."/>
            <person name="Timko M.P."/>
            <person name="dePamphilis C.W."/>
            <person name="Choi D."/>
            <person name="Shirasu K."/>
        </authorList>
    </citation>
    <scope>NUCLEOTIDE SEQUENCE [LARGE SCALE GENOMIC DNA]</scope>
    <source>
        <strain evidence="2">cv. UVA1</strain>
    </source>
</reference>
<sequence>MFLKKSHNNHTNLHKCHQHHSSQIIRLLARELDLDRAHVLTNGPHVLADTSPAGVDFLRVNPVLGVQSQALFLPGQLQQIRALAHDGGAAGRHLEHLLLRGLPRDDIELLDLGLAEEPAGAAAEDRRRGIRVELRRGESCGSLRLLRRRRGLVGHGADWAVGGGGDGLCRRPEGGELREGLLPRGRQAVGGVGGGECGGEEGGLGSHGHEIGAQPSTPRIIRRVRVQQGIRNLNRPTPIPEPSVKVPLHNPLLNLHQSLTKPPESLEWPTIRRPFRTLPLPEINLVSRVPRQYFNKRHSKQSLKLCCYRFQKSRIRARLQLSKLGSPGLGH</sequence>
<proteinExistence type="predicted"/>
<dbReference type="AlphaFoldDB" id="A0A5A7QID0"/>
<dbReference type="EMBL" id="BKCP01007070">
    <property type="protein sequence ID" value="GER44696.1"/>
    <property type="molecule type" value="Genomic_DNA"/>
</dbReference>
<name>A0A5A7QID0_STRAF</name>
<organism evidence="1 2">
    <name type="scientific">Striga asiatica</name>
    <name type="common">Asiatic witchweed</name>
    <name type="synonym">Buchnera asiatica</name>
    <dbReference type="NCBI Taxonomy" id="4170"/>
    <lineage>
        <taxon>Eukaryota</taxon>
        <taxon>Viridiplantae</taxon>
        <taxon>Streptophyta</taxon>
        <taxon>Embryophyta</taxon>
        <taxon>Tracheophyta</taxon>
        <taxon>Spermatophyta</taxon>
        <taxon>Magnoliopsida</taxon>
        <taxon>eudicotyledons</taxon>
        <taxon>Gunneridae</taxon>
        <taxon>Pentapetalae</taxon>
        <taxon>asterids</taxon>
        <taxon>lamiids</taxon>
        <taxon>Lamiales</taxon>
        <taxon>Orobanchaceae</taxon>
        <taxon>Buchnereae</taxon>
        <taxon>Striga</taxon>
    </lineage>
</organism>
<protein>
    <submittedName>
        <fullName evidence="1">Photosystem I subunit II</fullName>
    </submittedName>
</protein>
<dbReference type="Proteomes" id="UP000325081">
    <property type="component" value="Unassembled WGS sequence"/>
</dbReference>
<accession>A0A5A7QID0</accession>
<comment type="caution">
    <text evidence="1">The sequence shown here is derived from an EMBL/GenBank/DDBJ whole genome shotgun (WGS) entry which is preliminary data.</text>
</comment>
<gene>
    <name evidence="1" type="ORF">STAS_21602</name>
</gene>
<evidence type="ECO:0000313" key="1">
    <source>
        <dbReference type="EMBL" id="GER44696.1"/>
    </source>
</evidence>
<keyword evidence="2" id="KW-1185">Reference proteome</keyword>